<evidence type="ECO:0000256" key="4">
    <source>
        <dbReference type="ARBA" id="ARBA00023128"/>
    </source>
</evidence>
<evidence type="ECO:0000259" key="9">
    <source>
        <dbReference type="PROSITE" id="PS51503"/>
    </source>
</evidence>
<comment type="subcellular location">
    <subcellularLocation>
        <location evidence="1">Mitochondrion membrane</location>
    </subcellularLocation>
</comment>
<dbReference type="PANTHER" id="PTHR12297:SF3">
    <property type="entry name" value="HIG1 DOMAIN FAMILY MEMBER 1A"/>
    <property type="match status" value="1"/>
</dbReference>
<dbReference type="InterPro" id="IPR050355">
    <property type="entry name" value="RCF1"/>
</dbReference>
<organism evidence="10 11">
    <name type="scientific">Asterophora parasitica</name>
    <dbReference type="NCBI Taxonomy" id="117018"/>
    <lineage>
        <taxon>Eukaryota</taxon>
        <taxon>Fungi</taxon>
        <taxon>Dikarya</taxon>
        <taxon>Basidiomycota</taxon>
        <taxon>Agaricomycotina</taxon>
        <taxon>Agaricomycetes</taxon>
        <taxon>Agaricomycetidae</taxon>
        <taxon>Agaricales</taxon>
        <taxon>Tricholomatineae</taxon>
        <taxon>Lyophyllaceae</taxon>
        <taxon>Asterophora</taxon>
    </lineage>
</organism>
<gene>
    <name evidence="10" type="ORF">DXG03_009243</name>
</gene>
<evidence type="ECO:0000256" key="3">
    <source>
        <dbReference type="ARBA" id="ARBA00022989"/>
    </source>
</evidence>
<proteinExistence type="predicted"/>
<evidence type="ECO:0000313" key="11">
    <source>
        <dbReference type="Proteomes" id="UP000775547"/>
    </source>
</evidence>
<keyword evidence="5 8" id="KW-0472">Membrane</keyword>
<dbReference type="EMBL" id="JABCKV010000086">
    <property type="protein sequence ID" value="KAG5644028.1"/>
    <property type="molecule type" value="Genomic_DNA"/>
</dbReference>
<feature type="compositionally biased region" description="Low complexity" evidence="7">
    <location>
        <begin position="154"/>
        <end position="165"/>
    </location>
</feature>
<evidence type="ECO:0000313" key="10">
    <source>
        <dbReference type="EMBL" id="KAG5644028.1"/>
    </source>
</evidence>
<dbReference type="OrthoDB" id="6604018at2759"/>
<evidence type="ECO:0000256" key="7">
    <source>
        <dbReference type="SAM" id="MobiDB-lite"/>
    </source>
</evidence>
<name>A0A9P7G8B9_9AGAR</name>
<dbReference type="InterPro" id="IPR007667">
    <property type="entry name" value="Hypoxia_induced_domain"/>
</dbReference>
<dbReference type="Proteomes" id="UP000775547">
    <property type="component" value="Unassembled WGS sequence"/>
</dbReference>
<keyword evidence="11" id="KW-1185">Reference proteome</keyword>
<feature type="transmembrane region" description="Helical" evidence="8">
    <location>
        <begin position="60"/>
        <end position="81"/>
    </location>
</feature>
<comment type="caution">
    <text evidence="10">The sequence shown here is derived from an EMBL/GenBank/DDBJ whole genome shotgun (WGS) entry which is preliminary data.</text>
</comment>
<feature type="coiled-coil region" evidence="6">
    <location>
        <begin position="99"/>
        <end position="126"/>
    </location>
</feature>
<feature type="transmembrane region" description="Helical" evidence="8">
    <location>
        <begin position="29"/>
        <end position="48"/>
    </location>
</feature>
<evidence type="ECO:0000256" key="1">
    <source>
        <dbReference type="ARBA" id="ARBA00004325"/>
    </source>
</evidence>
<sequence>MSGPTQVKAVPGLETYREKASRKFKENPWVPLGSLATVGALVVAMVKMRRGQSHSFNQWLRVRVAAQSLTIVAIVAGTYSLRPKAVNTASDPTLVGNDADAERRRQEKIAKEHAEFEERLKGAQEAHALESELKEQLIWKGPTKPRSASEAKDSTSGSTSVGGSS</sequence>
<reference evidence="10" key="1">
    <citation type="submission" date="2020-07" db="EMBL/GenBank/DDBJ databases">
        <authorList>
            <person name="Nieuwenhuis M."/>
            <person name="Van De Peppel L.J.J."/>
        </authorList>
    </citation>
    <scope>NUCLEOTIDE SEQUENCE</scope>
    <source>
        <strain evidence="10">AP01</strain>
        <tissue evidence="10">Mycelium</tissue>
    </source>
</reference>
<reference evidence="10" key="2">
    <citation type="submission" date="2021-10" db="EMBL/GenBank/DDBJ databases">
        <title>Phylogenomics reveals ancestral predisposition of the termite-cultivated fungus Termitomyces towards a domesticated lifestyle.</title>
        <authorList>
            <person name="Auxier B."/>
            <person name="Grum-Grzhimaylo A."/>
            <person name="Cardenas M.E."/>
            <person name="Lodge J.D."/>
            <person name="Laessoe T."/>
            <person name="Pedersen O."/>
            <person name="Smith M.E."/>
            <person name="Kuyper T.W."/>
            <person name="Franco-Molano E.A."/>
            <person name="Baroni T.J."/>
            <person name="Aanen D.K."/>
        </authorList>
    </citation>
    <scope>NUCLEOTIDE SEQUENCE</scope>
    <source>
        <strain evidence="10">AP01</strain>
        <tissue evidence="10">Mycelium</tissue>
    </source>
</reference>
<dbReference type="GO" id="GO:0031966">
    <property type="term" value="C:mitochondrial membrane"/>
    <property type="evidence" value="ECO:0007669"/>
    <property type="project" value="UniProtKB-SubCell"/>
</dbReference>
<dbReference type="Gene3D" id="6.10.140.1320">
    <property type="match status" value="1"/>
</dbReference>
<dbReference type="GO" id="GO:0097250">
    <property type="term" value="P:mitochondrial respirasome assembly"/>
    <property type="evidence" value="ECO:0007669"/>
    <property type="project" value="TreeGrafter"/>
</dbReference>
<keyword evidence="4" id="KW-0496">Mitochondrion</keyword>
<dbReference type="AlphaFoldDB" id="A0A9P7G8B9"/>
<dbReference type="PROSITE" id="PS51503">
    <property type="entry name" value="HIG1"/>
    <property type="match status" value="1"/>
</dbReference>
<evidence type="ECO:0000256" key="2">
    <source>
        <dbReference type="ARBA" id="ARBA00022692"/>
    </source>
</evidence>
<evidence type="ECO:0000256" key="5">
    <source>
        <dbReference type="ARBA" id="ARBA00023136"/>
    </source>
</evidence>
<protein>
    <recommendedName>
        <fullName evidence="9">HIG1 domain-containing protein</fullName>
    </recommendedName>
</protein>
<keyword evidence="6" id="KW-0175">Coiled coil</keyword>
<dbReference type="Pfam" id="PF04588">
    <property type="entry name" value="HIG_1_N"/>
    <property type="match status" value="1"/>
</dbReference>
<feature type="region of interest" description="Disordered" evidence="7">
    <location>
        <begin position="132"/>
        <end position="165"/>
    </location>
</feature>
<evidence type="ECO:0000256" key="6">
    <source>
        <dbReference type="SAM" id="Coils"/>
    </source>
</evidence>
<evidence type="ECO:0000256" key="8">
    <source>
        <dbReference type="SAM" id="Phobius"/>
    </source>
</evidence>
<dbReference type="PANTHER" id="PTHR12297">
    <property type="entry name" value="HYPOXIA-INDUCBILE GENE 1 HIG1 -RELATED"/>
    <property type="match status" value="1"/>
</dbReference>
<keyword evidence="3 8" id="KW-1133">Transmembrane helix</keyword>
<feature type="domain" description="HIG1" evidence="9">
    <location>
        <begin position="1"/>
        <end position="92"/>
    </location>
</feature>
<accession>A0A9P7G8B9</accession>
<keyword evidence="2 8" id="KW-0812">Transmembrane</keyword>